<feature type="transmembrane region" description="Helical" evidence="1">
    <location>
        <begin position="231"/>
        <end position="250"/>
    </location>
</feature>
<dbReference type="PROSITE" id="PS50113">
    <property type="entry name" value="PAC"/>
    <property type="match status" value="1"/>
</dbReference>
<dbReference type="AlphaFoldDB" id="Q474K3"/>
<reference evidence="6" key="1">
    <citation type="submission" date="2005-08" db="EMBL/GenBank/DDBJ databases">
        <title>Complete sequence of Chromosome1 of Ralstonia eutropha JMP134.</title>
        <authorList>
            <person name="Copeland A."/>
            <person name="Lucas S."/>
            <person name="Lapidus A."/>
            <person name="Barry K."/>
            <person name="Detter J.C."/>
            <person name="Glavina T."/>
            <person name="Hammon N."/>
            <person name="Israni S."/>
            <person name="Pitluck S."/>
            <person name="Goltsman E."/>
            <person name="Martinez M."/>
            <person name="Schmutz J."/>
            <person name="Larimer F."/>
            <person name="Land M."/>
            <person name="Lykidis A."/>
            <person name="Richardson P."/>
        </authorList>
    </citation>
    <scope>NUCLEOTIDE SEQUENCE</scope>
    <source>
        <strain evidence="6">JMP134</strain>
    </source>
</reference>
<feature type="domain" description="EAL" evidence="4">
    <location>
        <begin position="699"/>
        <end position="956"/>
    </location>
</feature>
<dbReference type="PROSITE" id="PS50887">
    <property type="entry name" value="GGDEF"/>
    <property type="match status" value="1"/>
</dbReference>
<dbReference type="InterPro" id="IPR013767">
    <property type="entry name" value="PAS_fold"/>
</dbReference>
<dbReference type="HOGENOM" id="CLU_000445_70_54_4"/>
<dbReference type="Pfam" id="PF00989">
    <property type="entry name" value="PAS"/>
    <property type="match status" value="1"/>
</dbReference>
<gene>
    <name evidence="6" type="ordered locus">Reut_A0800</name>
</gene>
<dbReference type="FunFam" id="3.30.70.270:FF:000001">
    <property type="entry name" value="Diguanylate cyclase domain protein"/>
    <property type="match status" value="1"/>
</dbReference>
<dbReference type="eggNOG" id="COG2202">
    <property type="taxonomic scope" value="Bacteria"/>
</dbReference>
<dbReference type="STRING" id="264198.Reut_A0800"/>
<dbReference type="CDD" id="cd01948">
    <property type="entry name" value="EAL"/>
    <property type="match status" value="1"/>
</dbReference>
<sequence length="968" mass="106289">MNSNACSKVVSRYAAGAPTVGSPMRQAGKSLPGDVHALRVIWPFVPVVIALALFTIASVDVLSAARALVAGESQWSRGQKNAVMHLLRYGEDRDEADFRAYLSDIAAPMGDHRARIELDRDKPDYERARAGFLAGAIHADDIAGIFRLYRNFRHVEEVDAAIRIWAEGDCEIAALHEQAMALRQLVAEPGCGVACVEPVLQGIVAIDARLTPLEAAFSQQLGKASRRVTRWLTVGAVVVALALLLSGILLCQGRLRRERRLREALATSEERLQLAVGGSNDGLWDWDVRSGKLYFSPRCAQMLGFEPDALPHARETLLGLLHPADLNGFDDKLWRHLRRGDPYDANFRLRTSGDGYLWVRARGRLVRGDDGRVMRMAGSLTDISEHKRYEFQLFAEKERAQVTLQAIGDAVVTTDVWGRIESLNPAAEALTGWREEEARGRLLQQVCALCDEGSEAPLRNLVALALQQRWPGMTALLTGRGGRAVAVKPSVALIRDRSAQAIGVVVVLHDIRHEREHAARLAHEASHDALTGLVNRTEFERRLAAAIARVRVTSGTHALMYLDLDQFKVVNDTCGHAAGDELIRQMAAVMRAQLRKGDTLARLGGDEFGILLEHCPAPDAERIAESLRRAVAGFRFTHRQRTFAVGVSIGLVALDGDTGGVAEAMSAADAACYVAKENGRNRVQVYHPQDTVVQARHGEMEWVSRVHAALAAGRFCLYEQEIVPLNGQRQGGKHVELLLRMVDERNQLVPPMAFVPACERYNLMPMIDRWVVETAFVTLAQRRAESAEDIALCAINLSASSLADVRFPTFIREQAQRTGVALSGICFEITETAAISNLAQAAAFIEQMQALGCVFALDDFGAGMASFIYLKHLPAAYLKIDGSFVREMLEDPVNQVMVEVIQRIGHAMGKKTIAEHVETEAELARLRELGVDLVQGHHIAPPVPFLPTPRQAMATIGEARGLEALMTN</sequence>
<dbReference type="SUPFAM" id="SSF55785">
    <property type="entry name" value="PYP-like sensor domain (PAS domain)"/>
    <property type="match status" value="2"/>
</dbReference>
<dbReference type="PROSITE" id="PS50883">
    <property type="entry name" value="EAL"/>
    <property type="match status" value="1"/>
</dbReference>
<keyword evidence="1" id="KW-1133">Transmembrane helix</keyword>
<dbReference type="SMART" id="SM00267">
    <property type="entry name" value="GGDEF"/>
    <property type="match status" value="1"/>
</dbReference>
<organism evidence="6">
    <name type="scientific">Cupriavidus pinatubonensis (strain JMP 134 / LMG 1197)</name>
    <name type="common">Cupriavidus necator (strain JMP 134)</name>
    <dbReference type="NCBI Taxonomy" id="264198"/>
    <lineage>
        <taxon>Bacteria</taxon>
        <taxon>Pseudomonadati</taxon>
        <taxon>Pseudomonadota</taxon>
        <taxon>Betaproteobacteria</taxon>
        <taxon>Burkholderiales</taxon>
        <taxon>Burkholderiaceae</taxon>
        <taxon>Cupriavidus</taxon>
    </lineage>
</organism>
<dbReference type="InterPro" id="IPR043128">
    <property type="entry name" value="Rev_trsase/Diguanyl_cyclase"/>
</dbReference>
<evidence type="ECO:0000259" key="4">
    <source>
        <dbReference type="PROSITE" id="PS50883"/>
    </source>
</evidence>
<evidence type="ECO:0000259" key="3">
    <source>
        <dbReference type="PROSITE" id="PS50113"/>
    </source>
</evidence>
<dbReference type="SUPFAM" id="SSF141868">
    <property type="entry name" value="EAL domain-like"/>
    <property type="match status" value="1"/>
</dbReference>
<dbReference type="InterPro" id="IPR000014">
    <property type="entry name" value="PAS"/>
</dbReference>
<evidence type="ECO:0000259" key="2">
    <source>
        <dbReference type="PROSITE" id="PS50112"/>
    </source>
</evidence>
<keyword evidence="1" id="KW-0812">Transmembrane</keyword>
<feature type="domain" description="GGDEF" evidence="5">
    <location>
        <begin position="555"/>
        <end position="688"/>
    </location>
</feature>
<dbReference type="Gene3D" id="3.30.70.270">
    <property type="match status" value="1"/>
</dbReference>
<dbReference type="GO" id="GO:0006355">
    <property type="term" value="P:regulation of DNA-templated transcription"/>
    <property type="evidence" value="ECO:0007669"/>
    <property type="project" value="InterPro"/>
</dbReference>
<dbReference type="InterPro" id="IPR013655">
    <property type="entry name" value="PAS_fold_3"/>
</dbReference>
<evidence type="ECO:0000313" key="6">
    <source>
        <dbReference type="EMBL" id="AAZ60180.1"/>
    </source>
</evidence>
<feature type="domain" description="PAS" evidence="2">
    <location>
        <begin position="396"/>
        <end position="469"/>
    </location>
</feature>
<dbReference type="InterPro" id="IPR029787">
    <property type="entry name" value="Nucleotide_cyclase"/>
</dbReference>
<dbReference type="SMART" id="SM00052">
    <property type="entry name" value="EAL"/>
    <property type="match status" value="1"/>
</dbReference>
<dbReference type="NCBIfam" id="TIGR00254">
    <property type="entry name" value="GGDEF"/>
    <property type="match status" value="1"/>
</dbReference>
<evidence type="ECO:0000256" key="1">
    <source>
        <dbReference type="SAM" id="Phobius"/>
    </source>
</evidence>
<dbReference type="InterPro" id="IPR035965">
    <property type="entry name" value="PAS-like_dom_sf"/>
</dbReference>
<dbReference type="eggNOG" id="COG5001">
    <property type="taxonomic scope" value="Bacteria"/>
</dbReference>
<feature type="transmembrane region" description="Helical" evidence="1">
    <location>
        <begin position="40"/>
        <end position="69"/>
    </location>
</feature>
<dbReference type="Gene3D" id="3.30.450.20">
    <property type="entry name" value="PAS domain"/>
    <property type="match status" value="2"/>
</dbReference>
<evidence type="ECO:0000259" key="5">
    <source>
        <dbReference type="PROSITE" id="PS50887"/>
    </source>
</evidence>
<dbReference type="Gene3D" id="3.20.20.450">
    <property type="entry name" value="EAL domain"/>
    <property type="match status" value="1"/>
</dbReference>
<dbReference type="InterPro" id="IPR001610">
    <property type="entry name" value="PAC"/>
</dbReference>
<dbReference type="CDD" id="cd01949">
    <property type="entry name" value="GGDEF"/>
    <property type="match status" value="1"/>
</dbReference>
<accession>Q474K3</accession>
<dbReference type="InterPro" id="IPR052155">
    <property type="entry name" value="Biofilm_reg_signaling"/>
</dbReference>
<dbReference type="OrthoDB" id="9813903at2"/>
<keyword evidence="1" id="KW-0472">Membrane</keyword>
<dbReference type="CDD" id="cd00130">
    <property type="entry name" value="PAS"/>
    <property type="match status" value="2"/>
</dbReference>
<dbReference type="Pfam" id="PF00990">
    <property type="entry name" value="GGDEF"/>
    <property type="match status" value="1"/>
</dbReference>
<dbReference type="PANTHER" id="PTHR44757:SF4">
    <property type="entry name" value="DIGUANYLATE CYCLASE DGCE-RELATED"/>
    <property type="match status" value="1"/>
</dbReference>
<dbReference type="SMART" id="SM00086">
    <property type="entry name" value="PAC"/>
    <property type="match status" value="2"/>
</dbReference>
<protein>
    <submittedName>
        <fullName evidence="6">Diguanylate cyclase/phosphodiesterase with PAS/PAC sensor(S)</fullName>
    </submittedName>
</protein>
<dbReference type="InterPro" id="IPR000160">
    <property type="entry name" value="GGDEF_dom"/>
</dbReference>
<dbReference type="Pfam" id="PF08447">
    <property type="entry name" value="PAS_3"/>
    <property type="match status" value="1"/>
</dbReference>
<dbReference type="GO" id="GO:0003824">
    <property type="term" value="F:catalytic activity"/>
    <property type="evidence" value="ECO:0007669"/>
    <property type="project" value="UniProtKB-ARBA"/>
</dbReference>
<dbReference type="PANTHER" id="PTHR44757">
    <property type="entry name" value="DIGUANYLATE CYCLASE DGCP"/>
    <property type="match status" value="1"/>
</dbReference>
<dbReference type="SMART" id="SM00091">
    <property type="entry name" value="PAS"/>
    <property type="match status" value="2"/>
</dbReference>
<dbReference type="SUPFAM" id="SSF55073">
    <property type="entry name" value="Nucleotide cyclase"/>
    <property type="match status" value="1"/>
</dbReference>
<feature type="domain" description="PAC" evidence="3">
    <location>
        <begin position="343"/>
        <end position="395"/>
    </location>
</feature>
<name>Q474K3_CUPPJ</name>
<dbReference type="EMBL" id="CP000090">
    <property type="protein sequence ID" value="AAZ60180.1"/>
    <property type="molecule type" value="Genomic_DNA"/>
</dbReference>
<dbReference type="PROSITE" id="PS50112">
    <property type="entry name" value="PAS"/>
    <property type="match status" value="2"/>
</dbReference>
<feature type="domain" description="PAS" evidence="2">
    <location>
        <begin position="268"/>
        <end position="340"/>
    </location>
</feature>
<dbReference type="InterPro" id="IPR000700">
    <property type="entry name" value="PAS-assoc_C"/>
</dbReference>
<proteinExistence type="predicted"/>
<dbReference type="NCBIfam" id="TIGR00229">
    <property type="entry name" value="sensory_box"/>
    <property type="match status" value="2"/>
</dbReference>
<dbReference type="KEGG" id="reu:Reut_A0800"/>
<dbReference type="InterPro" id="IPR035919">
    <property type="entry name" value="EAL_sf"/>
</dbReference>
<dbReference type="InterPro" id="IPR001633">
    <property type="entry name" value="EAL_dom"/>
</dbReference>
<dbReference type="Pfam" id="PF00563">
    <property type="entry name" value="EAL"/>
    <property type="match status" value="1"/>
</dbReference>